<evidence type="ECO:0000256" key="12">
    <source>
        <dbReference type="HAMAP-Rule" id="MF_03193"/>
    </source>
</evidence>
<dbReference type="GO" id="GO:0016712">
    <property type="term" value="F:oxidoreductase activity, acting on paired donors, with incorporation or reduction of molecular oxygen, reduced flavin or flavoprotein as one donor, and incorporation of one atom of oxygen"/>
    <property type="evidence" value="ECO:0007669"/>
    <property type="project" value="UniProtKB-UniRule"/>
</dbReference>
<evidence type="ECO:0000256" key="2">
    <source>
        <dbReference type="ARBA" id="ARBA00005349"/>
    </source>
</evidence>
<proteinExistence type="inferred from homology"/>
<dbReference type="InterPro" id="IPR051205">
    <property type="entry name" value="UbiH/COQ6_monooxygenase"/>
</dbReference>
<dbReference type="EC" id="1.14.15.45" evidence="12"/>
<dbReference type="AlphaFoldDB" id="A0AA39HTF1"/>
<dbReference type="FunFam" id="3.50.50.60:FF:000021">
    <property type="entry name" value="Ubiquinone biosynthesis monooxygenase COQ6"/>
    <property type="match status" value="1"/>
</dbReference>
<evidence type="ECO:0000313" key="15">
    <source>
        <dbReference type="Proteomes" id="UP001175271"/>
    </source>
</evidence>
<dbReference type="FunFam" id="3.50.50.60:FF:000086">
    <property type="entry name" value="Ubiquinone biosynthesis monooxygenase COQ6, mitochondrial"/>
    <property type="match status" value="1"/>
</dbReference>
<dbReference type="InterPro" id="IPR010971">
    <property type="entry name" value="UbiH/COQ6"/>
</dbReference>
<evidence type="ECO:0000256" key="3">
    <source>
        <dbReference type="ARBA" id="ARBA00022630"/>
    </source>
</evidence>
<keyword evidence="8 12" id="KW-0560">Oxidoreductase</keyword>
<comment type="similarity">
    <text evidence="2 12">Belongs to the UbiH/COQ6 family.</text>
</comment>
<comment type="function">
    <text evidence="12">FAD-dependent monooxygenase required for two non-consecutive steps during ubiquinone biosynthesis. Required for the C5-ring hydroxylation during ubiquinone biosynthesis by catalyzing the hydroxylation of 4-hydroxy-3-(all-trans-polyprenyl)benzoic acid to 3,4-dihydroxy-5-(all-trans-polyprenyl)benzoic acid. Also acts downstream of coq4, for the C1-hydroxylation during ubiquinone biosynthesis by catalyzing the hydroxylation of 2-methoxy-6-(all-trans-polyprenyl)phenol to 2-methoxy-6-(all-trans-polyprenyl)benzene-1,4-diol. The electrons required for the hydroxylation reaction are funneled indirectly to coq6 from NADPH via a ferredoxin/ferredoxin reductase system.</text>
</comment>
<keyword evidence="3 12" id="KW-0285">Flavoprotein</keyword>
<comment type="pathway">
    <text evidence="12">Cofactor biosynthesis; ubiquinone biosynthesis.</text>
</comment>
<dbReference type="InterPro" id="IPR036188">
    <property type="entry name" value="FAD/NAD-bd_sf"/>
</dbReference>
<keyword evidence="5 12" id="KW-0999">Mitochondrion inner membrane</keyword>
<keyword evidence="4 12" id="KW-0831">Ubiquinone biosynthesis</keyword>
<dbReference type="NCBIfam" id="TIGR01988">
    <property type="entry name" value="Ubi-OHases"/>
    <property type="match status" value="1"/>
</dbReference>
<dbReference type="PANTHER" id="PTHR43876:SF7">
    <property type="entry name" value="UBIQUINONE BIOSYNTHESIS MONOOXYGENASE COQ6, MITOCHONDRIAL"/>
    <property type="match status" value="1"/>
</dbReference>
<feature type="domain" description="FAD-binding" evidence="13">
    <location>
        <begin position="29"/>
        <end position="277"/>
    </location>
</feature>
<keyword evidence="7" id="KW-0809">Transit peptide</keyword>
<dbReference type="Gene3D" id="3.50.50.60">
    <property type="entry name" value="FAD/NAD(P)-binding domain"/>
    <property type="match status" value="2"/>
</dbReference>
<comment type="catalytic activity">
    <reaction evidence="12">
        <text>a 4-hydroxy-3-(all-trans-polyprenyl)benzoate + 2 reduced [2Fe-2S]-[ferredoxin] + O2 + 2 H(+) = a 3,4-dihydroxy-5-(all-trans-polyprenyl)benzoate + 2 oxidized [2Fe-2S]-[ferredoxin] + H2O</text>
        <dbReference type="Rhea" id="RHEA:81195"/>
        <dbReference type="Rhea" id="RHEA-COMP:9514"/>
        <dbReference type="Rhea" id="RHEA-COMP:10000"/>
        <dbReference type="Rhea" id="RHEA-COMP:10001"/>
        <dbReference type="Rhea" id="RHEA-COMP:10930"/>
        <dbReference type="ChEBI" id="CHEBI:15377"/>
        <dbReference type="ChEBI" id="CHEBI:15378"/>
        <dbReference type="ChEBI" id="CHEBI:15379"/>
        <dbReference type="ChEBI" id="CHEBI:33737"/>
        <dbReference type="ChEBI" id="CHEBI:33738"/>
        <dbReference type="ChEBI" id="CHEBI:64694"/>
        <dbReference type="ChEBI" id="CHEBI:78396"/>
        <dbReference type="EC" id="1.14.15.45"/>
    </reaction>
</comment>
<dbReference type="PRINTS" id="PR00420">
    <property type="entry name" value="RNGMNOXGNASE"/>
</dbReference>
<reference evidence="14" key="1">
    <citation type="submission" date="2023-06" db="EMBL/GenBank/DDBJ databases">
        <title>Genomic analysis of the entomopathogenic nematode Steinernema hermaphroditum.</title>
        <authorList>
            <person name="Schwarz E.M."/>
            <person name="Heppert J.K."/>
            <person name="Baniya A."/>
            <person name="Schwartz H.T."/>
            <person name="Tan C.-H."/>
            <person name="Antoshechkin I."/>
            <person name="Sternberg P.W."/>
            <person name="Goodrich-Blair H."/>
            <person name="Dillman A.R."/>
        </authorList>
    </citation>
    <scope>NUCLEOTIDE SEQUENCE</scope>
    <source>
        <strain evidence="14">PS9179</strain>
        <tissue evidence="14">Whole animal</tissue>
    </source>
</reference>
<keyword evidence="9 12" id="KW-0503">Monooxygenase</keyword>
<name>A0AA39HTF1_9BILA</name>
<dbReference type="GO" id="GO:0106364">
    <property type="term" value="F:4-hydroxy-3-all-trans-polyprenylbenzoate oxygenase activity"/>
    <property type="evidence" value="ECO:0007669"/>
    <property type="project" value="UniProtKB-EC"/>
</dbReference>
<dbReference type="GO" id="GO:0031314">
    <property type="term" value="C:extrinsic component of mitochondrial inner membrane"/>
    <property type="evidence" value="ECO:0007669"/>
    <property type="project" value="UniProtKB-UniRule"/>
</dbReference>
<organism evidence="14 15">
    <name type="scientific">Steinernema hermaphroditum</name>
    <dbReference type="NCBI Taxonomy" id="289476"/>
    <lineage>
        <taxon>Eukaryota</taxon>
        <taxon>Metazoa</taxon>
        <taxon>Ecdysozoa</taxon>
        <taxon>Nematoda</taxon>
        <taxon>Chromadorea</taxon>
        <taxon>Rhabditida</taxon>
        <taxon>Tylenchina</taxon>
        <taxon>Panagrolaimomorpha</taxon>
        <taxon>Strongyloidoidea</taxon>
        <taxon>Steinernematidae</taxon>
        <taxon>Steinernema</taxon>
    </lineage>
</organism>
<comment type="subcellular location">
    <subcellularLocation>
        <location evidence="12">Mitochondrion inner membrane</location>
        <topology evidence="12">Peripheral membrane protein</topology>
        <orientation evidence="12">Matrix side</orientation>
    </subcellularLocation>
</comment>
<dbReference type="PROSITE" id="PS01304">
    <property type="entry name" value="UBIH"/>
    <property type="match status" value="1"/>
</dbReference>
<dbReference type="SUPFAM" id="SSF51905">
    <property type="entry name" value="FAD/NAD(P)-binding domain"/>
    <property type="match status" value="1"/>
</dbReference>
<keyword evidence="10 12" id="KW-0496">Mitochondrion</keyword>
<dbReference type="EMBL" id="JAUCMV010000003">
    <property type="protein sequence ID" value="KAK0410529.1"/>
    <property type="molecule type" value="Genomic_DNA"/>
</dbReference>
<dbReference type="InterPro" id="IPR018168">
    <property type="entry name" value="Ubi_Hdrlase_CS"/>
</dbReference>
<keyword evidence="11 12" id="KW-0472">Membrane</keyword>
<comment type="cofactor">
    <cofactor evidence="1 12">
        <name>FAD</name>
        <dbReference type="ChEBI" id="CHEBI:57692"/>
    </cofactor>
</comment>
<evidence type="ECO:0000256" key="7">
    <source>
        <dbReference type="ARBA" id="ARBA00022946"/>
    </source>
</evidence>
<dbReference type="Proteomes" id="UP001175271">
    <property type="component" value="Unassembled WGS sequence"/>
</dbReference>
<sequence length="458" mass="49833">MRMLTLTNVSSAASLCRRFASSSASGGFYDVVIVGGGMVGNAMAASIGASDKLKSCRVLLLDAGKQRSLGAAPELYSNRVSAVNPTSVKLFQNLGIWDRLVQYRVKKVAKLQVLDSCSQSTIDFEQPRPEQEVAFIIENNAIVSALYDNILQCSNIDVRTEVNVDSCTLPSSIGDQATIKLKDGSEIATSLVIGADGARSFVREVMNVDYSQWNYDQKAIVATLKIQSDGLNETAWQRFTPLGPLALLPLNQELSSLVWTTSPADCERLLSLSPEEFVDELNNYLWSEANQSPVTNQALFLLDKACSLVGCQSTASKVYPMPPTVLKLQSDARAAFPLGFGLAHHYIKPRVALIGDAAHRIHPLAGQGVNLGWNDVSVLTTVLEKSADHGADFGSTTYLSEYDTASQRHNVPVMVTVDWLNRLYNTSLAPMVFLRSLGLYGVNRLTPLKDLIMYKASG</sequence>
<protein>
    <recommendedName>
        <fullName evidence="12">Ubiquinone biosynthesis monooxygenase COQ6, mitochondrial</fullName>
        <ecNumber evidence="12">1.14.15.45</ecNumber>
    </recommendedName>
    <alternativeName>
        <fullName evidence="12">2-methoxy-6-polyprenolphenol 4-hydroxylase</fullName>
        <ecNumber evidence="12">1.14.15.46</ecNumber>
    </alternativeName>
</protein>
<dbReference type="NCBIfam" id="TIGR01989">
    <property type="entry name" value="COQ6"/>
    <property type="match status" value="1"/>
</dbReference>
<evidence type="ECO:0000256" key="4">
    <source>
        <dbReference type="ARBA" id="ARBA00022688"/>
    </source>
</evidence>
<dbReference type="InterPro" id="IPR002938">
    <property type="entry name" value="FAD-bd"/>
</dbReference>
<gene>
    <name evidence="14" type="ORF">QR680_005177</name>
</gene>
<keyword evidence="15" id="KW-1185">Reference proteome</keyword>
<evidence type="ECO:0000256" key="11">
    <source>
        <dbReference type="ARBA" id="ARBA00023136"/>
    </source>
</evidence>
<evidence type="ECO:0000256" key="1">
    <source>
        <dbReference type="ARBA" id="ARBA00001974"/>
    </source>
</evidence>
<comment type="catalytic activity">
    <reaction evidence="12">
        <text>a 2-methoxy-6-(all-trans-polyprenyl)phenol + 2 reduced [2Fe-2S]-[ferredoxin] + O2 + 2 H(+) = a 2-methoxy-6-(all-trans-polyprenyl)benzene-1,4-diol + 2 oxidized [2Fe-2S]-[ferredoxin] + H2O</text>
        <dbReference type="Rhea" id="RHEA:81183"/>
        <dbReference type="Rhea" id="RHEA-COMP:9551"/>
        <dbReference type="Rhea" id="RHEA-COMP:10000"/>
        <dbReference type="Rhea" id="RHEA-COMP:10001"/>
        <dbReference type="Rhea" id="RHEA-COMP:10858"/>
        <dbReference type="ChEBI" id="CHEBI:15377"/>
        <dbReference type="ChEBI" id="CHEBI:15378"/>
        <dbReference type="ChEBI" id="CHEBI:15379"/>
        <dbReference type="ChEBI" id="CHEBI:33737"/>
        <dbReference type="ChEBI" id="CHEBI:33738"/>
        <dbReference type="ChEBI" id="CHEBI:62731"/>
        <dbReference type="ChEBI" id="CHEBI:84166"/>
        <dbReference type="EC" id="1.14.15.46"/>
    </reaction>
</comment>
<dbReference type="PANTHER" id="PTHR43876">
    <property type="entry name" value="UBIQUINONE BIOSYNTHESIS MONOOXYGENASE COQ6, MITOCHONDRIAL"/>
    <property type="match status" value="1"/>
</dbReference>
<comment type="caution">
    <text evidence="14">The sequence shown here is derived from an EMBL/GenBank/DDBJ whole genome shotgun (WGS) entry which is preliminary data.</text>
</comment>
<evidence type="ECO:0000256" key="9">
    <source>
        <dbReference type="ARBA" id="ARBA00023033"/>
    </source>
</evidence>
<accession>A0AA39HTF1</accession>
<evidence type="ECO:0000313" key="14">
    <source>
        <dbReference type="EMBL" id="KAK0410529.1"/>
    </source>
</evidence>
<dbReference type="Pfam" id="PF01494">
    <property type="entry name" value="FAD_binding_3"/>
    <property type="match status" value="2"/>
</dbReference>
<feature type="domain" description="FAD-binding" evidence="13">
    <location>
        <begin position="328"/>
        <end position="392"/>
    </location>
</feature>
<comment type="subunit">
    <text evidence="12">Component of a multi-subunit COQ enzyme complex.</text>
</comment>
<evidence type="ECO:0000256" key="6">
    <source>
        <dbReference type="ARBA" id="ARBA00022827"/>
    </source>
</evidence>
<dbReference type="GO" id="GO:0120538">
    <property type="term" value="F:2-methoxy-6-polyprenolphenol 4-hydroxylase activity"/>
    <property type="evidence" value="ECO:0007669"/>
    <property type="project" value="UniProtKB-EC"/>
</dbReference>
<keyword evidence="6 12" id="KW-0274">FAD</keyword>
<evidence type="ECO:0000256" key="8">
    <source>
        <dbReference type="ARBA" id="ARBA00023002"/>
    </source>
</evidence>
<evidence type="ECO:0000256" key="5">
    <source>
        <dbReference type="ARBA" id="ARBA00022792"/>
    </source>
</evidence>
<dbReference type="InterPro" id="IPR000689">
    <property type="entry name" value="UbQ_mOase_COQ6"/>
</dbReference>
<dbReference type="GO" id="GO:0071949">
    <property type="term" value="F:FAD binding"/>
    <property type="evidence" value="ECO:0007669"/>
    <property type="project" value="InterPro"/>
</dbReference>
<dbReference type="HAMAP" id="MF_03193">
    <property type="entry name" value="COQ6_monooxygenase"/>
    <property type="match status" value="1"/>
</dbReference>
<dbReference type="EC" id="1.14.15.46" evidence="12"/>
<evidence type="ECO:0000256" key="10">
    <source>
        <dbReference type="ARBA" id="ARBA00023128"/>
    </source>
</evidence>
<evidence type="ECO:0000259" key="13">
    <source>
        <dbReference type="Pfam" id="PF01494"/>
    </source>
</evidence>